<sequence>MEFRVQLSDAIQQVNAPVFTNCDIQPKSIVIRASDGLPVFTDWEFAGWFPPYWENVVIAERLNQDAWIAEDWVTVMKSIFPEYAPAQKVIAAAEVAS</sequence>
<keyword evidence="2" id="KW-1185">Reference proteome</keyword>
<name>A0AAI8YNA2_9PEZI</name>
<organism evidence="1 2">
    <name type="scientific">Anthostomella pinea</name>
    <dbReference type="NCBI Taxonomy" id="933095"/>
    <lineage>
        <taxon>Eukaryota</taxon>
        <taxon>Fungi</taxon>
        <taxon>Dikarya</taxon>
        <taxon>Ascomycota</taxon>
        <taxon>Pezizomycotina</taxon>
        <taxon>Sordariomycetes</taxon>
        <taxon>Xylariomycetidae</taxon>
        <taxon>Xylariales</taxon>
        <taxon>Xylariaceae</taxon>
        <taxon>Anthostomella</taxon>
    </lineage>
</organism>
<comment type="caution">
    <text evidence="1">The sequence shown here is derived from an EMBL/GenBank/DDBJ whole genome shotgun (WGS) entry which is preliminary data.</text>
</comment>
<protein>
    <submittedName>
        <fullName evidence="1">Uu.00g065210.m01.CDS01</fullName>
    </submittedName>
</protein>
<evidence type="ECO:0000313" key="2">
    <source>
        <dbReference type="Proteomes" id="UP001295740"/>
    </source>
</evidence>
<gene>
    <name evidence="1" type="ORF">KHLLAP_LOCUS11364</name>
</gene>
<accession>A0AAI8YNA2</accession>
<dbReference type="AlphaFoldDB" id="A0AAI8YNA2"/>
<dbReference type="Proteomes" id="UP001295740">
    <property type="component" value="Unassembled WGS sequence"/>
</dbReference>
<reference evidence="1" key="1">
    <citation type="submission" date="2023-10" db="EMBL/GenBank/DDBJ databases">
        <authorList>
            <person name="Hackl T."/>
        </authorList>
    </citation>
    <scope>NUCLEOTIDE SEQUENCE</scope>
</reference>
<evidence type="ECO:0000313" key="1">
    <source>
        <dbReference type="EMBL" id="CAJ2510896.1"/>
    </source>
</evidence>
<dbReference type="EMBL" id="CAUWAG010000018">
    <property type="protein sequence ID" value="CAJ2510896.1"/>
    <property type="molecule type" value="Genomic_DNA"/>
</dbReference>
<proteinExistence type="predicted"/>